<feature type="transmembrane region" description="Helical" evidence="2">
    <location>
        <begin position="93"/>
        <end position="118"/>
    </location>
</feature>
<evidence type="ECO:0000256" key="2">
    <source>
        <dbReference type="SAM" id="Phobius"/>
    </source>
</evidence>
<keyword evidence="2" id="KW-1133">Transmembrane helix</keyword>
<proteinExistence type="predicted"/>
<keyword evidence="5" id="KW-1185">Reference proteome</keyword>
<feature type="transmembrane region" description="Helical" evidence="2">
    <location>
        <begin position="130"/>
        <end position="153"/>
    </location>
</feature>
<evidence type="ECO:0000256" key="1">
    <source>
        <dbReference type="SAM" id="MobiDB-lite"/>
    </source>
</evidence>
<reference evidence="4 5" key="1">
    <citation type="submission" date="2016-04" db="EMBL/GenBank/DDBJ databases">
        <title>Draft genome of Fonsecaea erecta CBS 125763.</title>
        <authorList>
            <person name="Weiss V.A."/>
            <person name="Vicente V.A."/>
            <person name="Raittz R.T."/>
            <person name="Moreno L.F."/>
            <person name="De Souza E.M."/>
            <person name="Pedrosa F.O."/>
            <person name="Steffens M.B."/>
            <person name="Faoro H."/>
            <person name="Tadra-Sfeir M.Z."/>
            <person name="Najafzadeh M.J."/>
            <person name="Felipe M.S."/>
            <person name="Teixeira M."/>
            <person name="Sun J."/>
            <person name="Xi L."/>
            <person name="Gomes R."/>
            <person name="De Azevedo C.M."/>
            <person name="Salgado C.G."/>
            <person name="Da Silva M.B."/>
            <person name="Nascimento M.F."/>
            <person name="Queiroz-Telles F."/>
            <person name="Attili D.S."/>
            <person name="Gorbushina A."/>
        </authorList>
    </citation>
    <scope>NUCLEOTIDE SEQUENCE [LARGE SCALE GENOMIC DNA]</scope>
    <source>
        <strain evidence="4 5">CBS 125763</strain>
    </source>
</reference>
<dbReference type="AlphaFoldDB" id="A0A178ZR24"/>
<accession>A0A178ZR24</accession>
<dbReference type="InterPro" id="IPR056120">
    <property type="entry name" value="DUF7703"/>
</dbReference>
<feature type="region of interest" description="Disordered" evidence="1">
    <location>
        <begin position="272"/>
        <end position="294"/>
    </location>
</feature>
<feature type="compositionally biased region" description="Low complexity" evidence="1">
    <location>
        <begin position="382"/>
        <end position="393"/>
    </location>
</feature>
<evidence type="ECO:0000313" key="4">
    <source>
        <dbReference type="EMBL" id="OAP62288.1"/>
    </source>
</evidence>
<protein>
    <recommendedName>
        <fullName evidence="3">DUF7703 domain-containing protein</fullName>
    </recommendedName>
</protein>
<sequence>MSACHFVPLAHYDWSLHPALEAVAIPWNPTAYCLIAGFCAVSLWMTVELTLQVLFTFRRHKGLYFWSLLICTWGVALHVLGLILKLFNESNWIVSSVIFKIGWVGNVTGFSLVLYSRLNLVVHDRRIRRAVLTMIITDAFLLHTPIIIFDFGISSPHPHIWYLPMKVMERIQVVWFSVQETVISLMYIWCTRDFLKDVYSRQTHRVMQLLITAQVIAVVFDVVLITVDCNNMFTLKVVIHPFCYAVKLKLEFIVLNQLLALIKHGIAPSSFPAPDEESPDASGPTPPRSGTRVGVKLDSSFVSTDITATDVRDAAAIDMSRKESVLLPSGGLGRDMEYYRRRHKTSTTDNENGDSGVAGGHSNHRNGSTAAQPPPNPDPDAIEPLPLTGTPYISPSPPPPPPAPPPPPDLPTVTSSPPRAAPEGTSRPSFEPQPPARSLSDPTPLGTAQREQDSEAIVAQIERHYLGNWNG</sequence>
<dbReference type="PANTHER" id="PTHR37013:SF4">
    <property type="entry name" value="INTEGRAL MEMBRANE PROTEIN"/>
    <property type="match status" value="1"/>
</dbReference>
<feature type="transmembrane region" description="Helical" evidence="2">
    <location>
        <begin position="207"/>
        <end position="227"/>
    </location>
</feature>
<organism evidence="4 5">
    <name type="scientific">Fonsecaea erecta</name>
    <dbReference type="NCBI Taxonomy" id="1367422"/>
    <lineage>
        <taxon>Eukaryota</taxon>
        <taxon>Fungi</taxon>
        <taxon>Dikarya</taxon>
        <taxon>Ascomycota</taxon>
        <taxon>Pezizomycotina</taxon>
        <taxon>Eurotiomycetes</taxon>
        <taxon>Chaetothyriomycetidae</taxon>
        <taxon>Chaetothyriales</taxon>
        <taxon>Herpotrichiellaceae</taxon>
        <taxon>Fonsecaea</taxon>
    </lineage>
</organism>
<feature type="compositionally biased region" description="Pro residues" evidence="1">
    <location>
        <begin position="394"/>
        <end position="410"/>
    </location>
</feature>
<feature type="region of interest" description="Disordered" evidence="1">
    <location>
        <begin position="343"/>
        <end position="453"/>
    </location>
</feature>
<feature type="transmembrane region" description="Helical" evidence="2">
    <location>
        <begin position="29"/>
        <end position="51"/>
    </location>
</feature>
<feature type="domain" description="DUF7703" evidence="3">
    <location>
        <begin position="34"/>
        <end position="263"/>
    </location>
</feature>
<feature type="transmembrane region" description="Helical" evidence="2">
    <location>
        <begin position="173"/>
        <end position="195"/>
    </location>
</feature>
<evidence type="ECO:0000259" key="3">
    <source>
        <dbReference type="Pfam" id="PF24802"/>
    </source>
</evidence>
<keyword evidence="2" id="KW-0812">Transmembrane</keyword>
<evidence type="ECO:0000313" key="5">
    <source>
        <dbReference type="Proteomes" id="UP000078343"/>
    </source>
</evidence>
<dbReference type="Proteomes" id="UP000078343">
    <property type="component" value="Unassembled WGS sequence"/>
</dbReference>
<comment type="caution">
    <text evidence="4">The sequence shown here is derived from an EMBL/GenBank/DDBJ whole genome shotgun (WGS) entry which is preliminary data.</text>
</comment>
<keyword evidence="2" id="KW-0472">Membrane</keyword>
<dbReference type="OrthoDB" id="405906at2759"/>
<dbReference type="PANTHER" id="PTHR37013">
    <property type="entry name" value="INTEGRAL MEMBRANE PROTEIN (AFU_ORTHOLOGUE AFUA_1G05950)-RELATED"/>
    <property type="match status" value="1"/>
</dbReference>
<gene>
    <name evidence="4" type="ORF">AYL99_04491</name>
</gene>
<dbReference type="GeneID" id="30008660"/>
<feature type="transmembrane region" description="Helical" evidence="2">
    <location>
        <begin position="63"/>
        <end position="87"/>
    </location>
</feature>
<name>A0A178ZR24_9EURO</name>
<dbReference type="EMBL" id="LVYI01000003">
    <property type="protein sequence ID" value="OAP62288.1"/>
    <property type="molecule type" value="Genomic_DNA"/>
</dbReference>
<dbReference type="RefSeq" id="XP_018695655.1">
    <property type="nucleotide sequence ID" value="XM_018836005.1"/>
</dbReference>
<dbReference type="Pfam" id="PF24802">
    <property type="entry name" value="DUF7703"/>
    <property type="match status" value="1"/>
</dbReference>